<feature type="transmembrane region" description="Helical" evidence="6">
    <location>
        <begin position="102"/>
        <end position="121"/>
    </location>
</feature>
<sequence>MSSSIQRPPVHRIPLLQLALTFVFAFLCLLHSKEAGISALAGGLISLVPNAYFIFLAFRYSGAQQISQVLNNLYKGGAWKMVLTALGFALVFKLLHPLNITALFAGFLLIQASNLFNAKIANL</sequence>
<dbReference type="GO" id="GO:0005886">
    <property type="term" value="C:plasma membrane"/>
    <property type="evidence" value="ECO:0007669"/>
    <property type="project" value="UniProtKB-SubCell"/>
</dbReference>
<proteinExistence type="predicted"/>
<feature type="transmembrane region" description="Helical" evidence="6">
    <location>
        <begin position="78"/>
        <end position="95"/>
    </location>
</feature>
<evidence type="ECO:0000256" key="2">
    <source>
        <dbReference type="ARBA" id="ARBA00022475"/>
    </source>
</evidence>
<evidence type="ECO:0000256" key="5">
    <source>
        <dbReference type="ARBA" id="ARBA00023136"/>
    </source>
</evidence>
<reference evidence="7 8" key="1">
    <citation type="submission" date="2006-03" db="EMBL/GenBank/DDBJ databases">
        <authorList>
            <person name="Pinhassi J."/>
            <person name="Pedros-Alio C."/>
            <person name="Ferriera S."/>
            <person name="Johnson J."/>
            <person name="Kravitz S."/>
            <person name="Halpern A."/>
            <person name="Remington K."/>
            <person name="Beeson K."/>
            <person name="Tran B."/>
            <person name="Rogers Y.-H."/>
            <person name="Friedman R."/>
            <person name="Venter J.C."/>
        </authorList>
    </citation>
    <scope>NUCLEOTIDE SEQUENCE [LARGE SCALE GENOMIC DNA]</scope>
    <source>
        <strain evidence="7 8">RED65</strain>
    </source>
</reference>
<name>Q1MZ50_9GAMM</name>
<evidence type="ECO:0000256" key="4">
    <source>
        <dbReference type="ARBA" id="ARBA00022989"/>
    </source>
</evidence>
<dbReference type="OrthoDB" id="5702716at2"/>
<dbReference type="InterPro" id="IPR005598">
    <property type="entry name" value="ATP_synth_I"/>
</dbReference>
<dbReference type="STRING" id="207949.RED65_08504"/>
<evidence type="ECO:0000313" key="8">
    <source>
        <dbReference type="Proteomes" id="UP000004263"/>
    </source>
</evidence>
<dbReference type="RefSeq" id="WP_007019250.1">
    <property type="nucleotide sequence ID" value="NZ_CH724122.1"/>
</dbReference>
<evidence type="ECO:0000313" key="7">
    <source>
        <dbReference type="EMBL" id="EAT11283.1"/>
    </source>
</evidence>
<comment type="caution">
    <text evidence="7">The sequence shown here is derived from an EMBL/GenBank/DDBJ whole genome shotgun (WGS) entry which is preliminary data.</text>
</comment>
<evidence type="ECO:0000256" key="3">
    <source>
        <dbReference type="ARBA" id="ARBA00022692"/>
    </source>
</evidence>
<dbReference type="HOGENOM" id="CLU_121415_3_2_6"/>
<gene>
    <name evidence="7" type="ORF">RED65_08504</name>
</gene>
<protein>
    <submittedName>
        <fullName evidence="7">F0F1-type ATP synthase, subunit I</fullName>
    </submittedName>
</protein>
<evidence type="ECO:0000256" key="1">
    <source>
        <dbReference type="ARBA" id="ARBA00004651"/>
    </source>
</evidence>
<evidence type="ECO:0000256" key="6">
    <source>
        <dbReference type="SAM" id="Phobius"/>
    </source>
</evidence>
<feature type="transmembrane region" description="Helical" evidence="6">
    <location>
        <begin position="37"/>
        <end position="58"/>
    </location>
</feature>
<dbReference type="Proteomes" id="UP000004263">
    <property type="component" value="Unassembled WGS sequence"/>
</dbReference>
<accession>Q1MZ50</accession>
<keyword evidence="4 6" id="KW-1133">Transmembrane helix</keyword>
<organism evidence="7 8">
    <name type="scientific">Bermanella marisrubri</name>
    <dbReference type="NCBI Taxonomy" id="207949"/>
    <lineage>
        <taxon>Bacteria</taxon>
        <taxon>Pseudomonadati</taxon>
        <taxon>Pseudomonadota</taxon>
        <taxon>Gammaproteobacteria</taxon>
        <taxon>Oceanospirillales</taxon>
        <taxon>Oceanospirillaceae</taxon>
        <taxon>Bermanella</taxon>
    </lineage>
</organism>
<comment type="subcellular location">
    <subcellularLocation>
        <location evidence="1">Cell membrane</location>
        <topology evidence="1">Multi-pass membrane protein</topology>
    </subcellularLocation>
</comment>
<keyword evidence="8" id="KW-1185">Reference proteome</keyword>
<dbReference type="EMBL" id="AAQH01000020">
    <property type="protein sequence ID" value="EAT11283.1"/>
    <property type="molecule type" value="Genomic_DNA"/>
</dbReference>
<feature type="transmembrane region" description="Helical" evidence="6">
    <location>
        <begin position="12"/>
        <end position="30"/>
    </location>
</feature>
<keyword evidence="2" id="KW-1003">Cell membrane</keyword>
<keyword evidence="5 6" id="KW-0472">Membrane</keyword>
<dbReference type="Pfam" id="PF03899">
    <property type="entry name" value="ATP-synt_I"/>
    <property type="match status" value="1"/>
</dbReference>
<keyword evidence="3 6" id="KW-0812">Transmembrane</keyword>
<dbReference type="AlphaFoldDB" id="Q1MZ50"/>